<dbReference type="NCBIfam" id="TIGR03725">
    <property type="entry name" value="T6A_YeaZ"/>
    <property type="match status" value="1"/>
</dbReference>
<protein>
    <submittedName>
        <fullName evidence="2">tRNA (Adenosine(37)-N6)-threonylcarbamoyltransferase complex dimerization subunit type 1 TsaB</fullName>
        <ecNumber evidence="2">2.3.1.234</ecNumber>
    </submittedName>
</protein>
<dbReference type="Pfam" id="PF00814">
    <property type="entry name" value="TsaD"/>
    <property type="match status" value="1"/>
</dbReference>
<dbReference type="PANTHER" id="PTHR11735">
    <property type="entry name" value="TRNA N6-ADENOSINE THREONYLCARBAMOYLTRANSFERASE"/>
    <property type="match status" value="1"/>
</dbReference>
<dbReference type="InterPro" id="IPR022496">
    <property type="entry name" value="T6A_TsaB"/>
</dbReference>
<dbReference type="GO" id="GO:0002949">
    <property type="term" value="P:tRNA threonylcarbamoyladenosine modification"/>
    <property type="evidence" value="ECO:0007669"/>
    <property type="project" value="InterPro"/>
</dbReference>
<name>A0A943EGJ6_9FIRM</name>
<keyword evidence="2" id="KW-0012">Acyltransferase</keyword>
<feature type="domain" description="Gcp-like" evidence="1">
    <location>
        <begin position="34"/>
        <end position="142"/>
    </location>
</feature>
<reference evidence="2" key="1">
    <citation type="submission" date="2021-02" db="EMBL/GenBank/DDBJ databases">
        <title>Infant gut strain persistence is associated with maternal origin, phylogeny, and functional potential including surface adhesion and iron acquisition.</title>
        <authorList>
            <person name="Lou Y.C."/>
        </authorList>
    </citation>
    <scope>NUCLEOTIDE SEQUENCE</scope>
    <source>
        <strain evidence="2">L3_106_000M1_dasL3_106_000M1_concoct_15</strain>
    </source>
</reference>
<accession>A0A943EGJ6</accession>
<keyword evidence="2" id="KW-0808">Transferase</keyword>
<evidence type="ECO:0000313" key="3">
    <source>
        <dbReference type="Proteomes" id="UP000754226"/>
    </source>
</evidence>
<dbReference type="GO" id="GO:0061711">
    <property type="term" value="F:tRNA N(6)-L-threonylcarbamoyladenine synthase activity"/>
    <property type="evidence" value="ECO:0007669"/>
    <property type="project" value="UniProtKB-EC"/>
</dbReference>
<dbReference type="EC" id="2.3.1.234" evidence="2"/>
<dbReference type="InterPro" id="IPR043129">
    <property type="entry name" value="ATPase_NBD"/>
</dbReference>
<dbReference type="PANTHER" id="PTHR11735:SF11">
    <property type="entry name" value="TRNA THREONYLCARBAMOYLADENOSINE BIOSYNTHESIS PROTEIN TSAB"/>
    <property type="match status" value="1"/>
</dbReference>
<evidence type="ECO:0000259" key="1">
    <source>
        <dbReference type="Pfam" id="PF00814"/>
    </source>
</evidence>
<dbReference type="InterPro" id="IPR000905">
    <property type="entry name" value="Gcp-like_dom"/>
</dbReference>
<dbReference type="Proteomes" id="UP000754226">
    <property type="component" value="Unassembled WGS sequence"/>
</dbReference>
<dbReference type="Gene3D" id="3.30.420.40">
    <property type="match status" value="2"/>
</dbReference>
<gene>
    <name evidence="2" type="primary">tsaB</name>
    <name evidence="2" type="ORF">KHX13_03805</name>
</gene>
<dbReference type="SUPFAM" id="SSF53067">
    <property type="entry name" value="Actin-like ATPase domain"/>
    <property type="match status" value="2"/>
</dbReference>
<dbReference type="AlphaFoldDB" id="A0A943EGJ6"/>
<dbReference type="EMBL" id="JAGZCZ010000004">
    <property type="protein sequence ID" value="MBS5519448.1"/>
    <property type="molecule type" value="Genomic_DNA"/>
</dbReference>
<evidence type="ECO:0000313" key="2">
    <source>
        <dbReference type="EMBL" id="MBS5519448.1"/>
    </source>
</evidence>
<organism evidence="2 3">
    <name type="scientific">Acidaminococcus intestini</name>
    <dbReference type="NCBI Taxonomy" id="187327"/>
    <lineage>
        <taxon>Bacteria</taxon>
        <taxon>Bacillati</taxon>
        <taxon>Bacillota</taxon>
        <taxon>Negativicutes</taxon>
        <taxon>Acidaminococcales</taxon>
        <taxon>Acidaminococcaceae</taxon>
        <taxon>Acidaminococcus</taxon>
    </lineage>
</organism>
<dbReference type="CDD" id="cd24032">
    <property type="entry name" value="ASKHA_NBD_TsaB"/>
    <property type="match status" value="1"/>
</dbReference>
<dbReference type="GO" id="GO:0005829">
    <property type="term" value="C:cytosol"/>
    <property type="evidence" value="ECO:0007669"/>
    <property type="project" value="TreeGrafter"/>
</dbReference>
<comment type="caution">
    <text evidence="2">The sequence shown here is derived from an EMBL/GenBank/DDBJ whole genome shotgun (WGS) entry which is preliminary data.</text>
</comment>
<sequence length="230" mass="25492">MLTLGIDTSTRVSSVALCDGEKILGEVDINVGMTHSEGLVPQLEVLLERTHIQKSELELIAVSRGPGSFTGLRIGMATAEALAYSLKIPLRAVDTLEAISYNLPVAGVLLVPVLDAQKGNLYVGQYLWDQGRMEEVEPVSILSQKEIIPLMEQKDRPVILLGECHRIPKKEGFLVAMAPESARMPRASSVAILAQENYEPGDLYDYFGMEPFYIRRSEAEELWEKQHPSK</sequence>
<proteinExistence type="predicted"/>